<evidence type="ECO:0000256" key="1">
    <source>
        <dbReference type="ARBA" id="ARBA00004651"/>
    </source>
</evidence>
<dbReference type="HOGENOM" id="CLU_401534_0_0_0"/>
<feature type="transmembrane region" description="Helical" evidence="8">
    <location>
        <begin position="192"/>
        <end position="225"/>
    </location>
</feature>
<evidence type="ECO:0000256" key="4">
    <source>
        <dbReference type="ARBA" id="ARBA00022679"/>
    </source>
</evidence>
<sequence>MNDAVTVNSSNWWNQPLTATGWLNHLRRYEAVLLFASLALYLYTRFTDLSAFPIYFFCDEAIHGVLARDLVANGFRDSNGVWLPPYFRNAEKWSLSLSVYVHAISILFFGFDRSVWMTRAPSVIVGLLAPIGIAALLRFGYHNRYWWLGILALCDMPAWFLHSRTAFETVLMVAFYACFLAAYVAYRHYDDRWIVAVILFGAATFYSYANGQGVMLISSLLLLISDARYHVSRPPQRLWMALALFAVVLIPLVRFRQLEPDATVEHLRTLNSYWFQPMPLGEKIQRFLTLYGQGLDPRYWFWPNTIDLDRHRFPDRGHIPLLLLPFITIGLGVCLWRWCDSRYRLPIIAVLAAPFSSALVGIAVTRTLAMVVPAALLSVIGLKAVIERLVPYRQRLVALTLGLVLALDSLILLRTAVLGGPLWFRDYGLYGMQYGAPQIFGETVPMLLARDPQAIVRVSPVWANNPNSFVDFFLDPAQRRRVSLTSIDAYLYYRGDLDRQRDIFIMTATEYQQAQESGKFIIEPPEQIIPYPDGQPGFYVVRLSYVANIDELLAAERATRAALIEEPFVIAGQELVVAHSRFDIGNVADLFDGNPATLARGFEANPLVIELRFTNPQPVNEIELTLGTMDFNLIVTIITPEGATTTISQPYRNLPPDPTVSLALPQTVMAAQVRFAILQVGIGEPAHIHVREVRWREGDSSVTCTHCIGNQLSPTQIGY</sequence>
<feature type="transmembrane region" description="Helical" evidence="8">
    <location>
        <begin position="398"/>
        <end position="424"/>
    </location>
</feature>
<evidence type="ECO:0000256" key="2">
    <source>
        <dbReference type="ARBA" id="ARBA00022475"/>
    </source>
</evidence>
<keyword evidence="7 8" id="KW-0472">Membrane</keyword>
<dbReference type="Proteomes" id="UP000002508">
    <property type="component" value="Chromosome"/>
</dbReference>
<dbReference type="GO" id="GO:0005886">
    <property type="term" value="C:plasma membrane"/>
    <property type="evidence" value="ECO:0007669"/>
    <property type="project" value="UniProtKB-SubCell"/>
</dbReference>
<proteinExistence type="predicted"/>
<comment type="subcellular location">
    <subcellularLocation>
        <location evidence="1">Cell membrane</location>
        <topology evidence="1">Multi-pass membrane protein</topology>
    </subcellularLocation>
</comment>
<dbReference type="GO" id="GO:0010041">
    <property type="term" value="P:response to iron(III) ion"/>
    <property type="evidence" value="ECO:0007669"/>
    <property type="project" value="TreeGrafter"/>
</dbReference>
<feature type="transmembrane region" description="Helical" evidence="8">
    <location>
        <begin position="123"/>
        <end position="139"/>
    </location>
</feature>
<dbReference type="STRING" id="326427.Cagg_3056"/>
<gene>
    <name evidence="9" type="ordered locus">Cagg_3056</name>
</gene>
<feature type="transmembrane region" description="Helical" evidence="8">
    <location>
        <begin position="169"/>
        <end position="186"/>
    </location>
</feature>
<evidence type="ECO:0000256" key="3">
    <source>
        <dbReference type="ARBA" id="ARBA00022676"/>
    </source>
</evidence>
<evidence type="ECO:0000256" key="7">
    <source>
        <dbReference type="ARBA" id="ARBA00023136"/>
    </source>
</evidence>
<name>B8G6V5_CHLAD</name>
<dbReference type="PANTHER" id="PTHR33908">
    <property type="entry name" value="MANNOSYLTRANSFERASE YKCB-RELATED"/>
    <property type="match status" value="1"/>
</dbReference>
<evidence type="ECO:0000256" key="8">
    <source>
        <dbReference type="SAM" id="Phobius"/>
    </source>
</evidence>
<keyword evidence="4" id="KW-0808">Transferase</keyword>
<keyword evidence="6 8" id="KW-1133">Transmembrane helix</keyword>
<dbReference type="PANTHER" id="PTHR33908:SF3">
    <property type="entry name" value="UNDECAPRENYL PHOSPHATE-ALPHA-4-AMINO-4-DEOXY-L-ARABINOSE ARABINOSYL TRANSFERASE"/>
    <property type="match status" value="1"/>
</dbReference>
<feature type="transmembrane region" description="Helical" evidence="8">
    <location>
        <begin position="237"/>
        <end position="255"/>
    </location>
</feature>
<evidence type="ECO:0008006" key="11">
    <source>
        <dbReference type="Google" id="ProtNLM"/>
    </source>
</evidence>
<feature type="transmembrane region" description="Helical" evidence="8">
    <location>
        <begin position="368"/>
        <end position="386"/>
    </location>
</feature>
<organism evidence="9 10">
    <name type="scientific">Chloroflexus aggregans (strain MD-66 / DSM 9485)</name>
    <dbReference type="NCBI Taxonomy" id="326427"/>
    <lineage>
        <taxon>Bacteria</taxon>
        <taxon>Bacillati</taxon>
        <taxon>Chloroflexota</taxon>
        <taxon>Chloroflexia</taxon>
        <taxon>Chloroflexales</taxon>
        <taxon>Chloroflexineae</taxon>
        <taxon>Chloroflexaceae</taxon>
        <taxon>Chloroflexus</taxon>
    </lineage>
</organism>
<keyword evidence="3" id="KW-0328">Glycosyltransferase</keyword>
<keyword evidence="10" id="KW-1185">Reference proteome</keyword>
<dbReference type="KEGG" id="cag:Cagg_3056"/>
<dbReference type="GO" id="GO:0009103">
    <property type="term" value="P:lipopolysaccharide biosynthetic process"/>
    <property type="evidence" value="ECO:0007669"/>
    <property type="project" value="UniProtKB-ARBA"/>
</dbReference>
<evidence type="ECO:0000256" key="5">
    <source>
        <dbReference type="ARBA" id="ARBA00022692"/>
    </source>
</evidence>
<dbReference type="eggNOG" id="COG1807">
    <property type="taxonomic scope" value="Bacteria"/>
</dbReference>
<evidence type="ECO:0000256" key="6">
    <source>
        <dbReference type="ARBA" id="ARBA00022989"/>
    </source>
</evidence>
<dbReference type="AlphaFoldDB" id="B8G6V5"/>
<dbReference type="RefSeq" id="WP_015941766.1">
    <property type="nucleotide sequence ID" value="NC_011831.1"/>
</dbReference>
<evidence type="ECO:0000313" key="10">
    <source>
        <dbReference type="Proteomes" id="UP000002508"/>
    </source>
</evidence>
<feature type="transmembrane region" description="Helical" evidence="8">
    <location>
        <begin position="317"/>
        <end position="336"/>
    </location>
</feature>
<keyword evidence="5 8" id="KW-0812">Transmembrane</keyword>
<evidence type="ECO:0000313" key="9">
    <source>
        <dbReference type="EMBL" id="ACL25914.1"/>
    </source>
</evidence>
<dbReference type="EMBL" id="CP001337">
    <property type="protein sequence ID" value="ACL25914.1"/>
    <property type="molecule type" value="Genomic_DNA"/>
</dbReference>
<feature type="transmembrane region" description="Helical" evidence="8">
    <location>
        <begin position="93"/>
        <end position="111"/>
    </location>
</feature>
<dbReference type="InterPro" id="IPR050297">
    <property type="entry name" value="LipidA_mod_glycosyltrf_83"/>
</dbReference>
<reference evidence="9" key="1">
    <citation type="submission" date="2008-12" db="EMBL/GenBank/DDBJ databases">
        <title>Complete sequence of Chloroflexus aggregans DSM 9485.</title>
        <authorList>
            <consortium name="US DOE Joint Genome Institute"/>
            <person name="Lucas S."/>
            <person name="Copeland A."/>
            <person name="Lapidus A."/>
            <person name="Glavina del Rio T."/>
            <person name="Dalin E."/>
            <person name="Tice H."/>
            <person name="Pitluck S."/>
            <person name="Foster B."/>
            <person name="Larimer F."/>
            <person name="Land M."/>
            <person name="Hauser L."/>
            <person name="Kyrpides N."/>
            <person name="Mikhailova N."/>
            <person name="Bryant D."/>
            <person name="Richardson P."/>
        </authorList>
    </citation>
    <scope>NUCLEOTIDE SEQUENCE</scope>
    <source>
        <strain evidence="9">DSM 9485</strain>
    </source>
</reference>
<protein>
    <recommendedName>
        <fullName evidence="11">Glycosyltransferase RgtA/B/C/D-like domain-containing protein</fullName>
    </recommendedName>
</protein>
<dbReference type="GO" id="GO:0016763">
    <property type="term" value="F:pentosyltransferase activity"/>
    <property type="evidence" value="ECO:0007669"/>
    <property type="project" value="TreeGrafter"/>
</dbReference>
<feature type="transmembrane region" description="Helical" evidence="8">
    <location>
        <begin position="145"/>
        <end position="162"/>
    </location>
</feature>
<keyword evidence="2" id="KW-1003">Cell membrane</keyword>
<accession>B8G6V5</accession>